<dbReference type="GO" id="GO:0080120">
    <property type="term" value="P:CAAX-box protein maturation"/>
    <property type="evidence" value="ECO:0007669"/>
    <property type="project" value="UniProtKB-ARBA"/>
</dbReference>
<dbReference type="PANTHER" id="PTHR35797">
    <property type="entry name" value="PROTEASE-RELATED"/>
    <property type="match status" value="1"/>
</dbReference>
<keyword evidence="1" id="KW-1133">Transmembrane helix</keyword>
<evidence type="ECO:0000313" key="4">
    <source>
        <dbReference type="Proteomes" id="UP000256388"/>
    </source>
</evidence>
<dbReference type="OrthoDB" id="9777755at2"/>
<keyword evidence="3" id="KW-0378">Hydrolase</keyword>
<dbReference type="InterPro" id="IPR042150">
    <property type="entry name" value="MmRce1-like"/>
</dbReference>
<feature type="transmembrane region" description="Helical" evidence="1">
    <location>
        <begin position="75"/>
        <end position="94"/>
    </location>
</feature>
<evidence type="ECO:0000259" key="2">
    <source>
        <dbReference type="Pfam" id="PF02517"/>
    </source>
</evidence>
<evidence type="ECO:0000256" key="1">
    <source>
        <dbReference type="SAM" id="Phobius"/>
    </source>
</evidence>
<sequence>MQNKTKKKIFTYLAFLIAFSSIFYALILRAGTLAAGGGLYVFGLMWMPGFSAILTQLIFEHSLRGLGWKPGRFKYLLIGYCLPIIYGLVVYGITWTSGLGAFNSAALTAATAGFSTNLPQFWLSAFYLGNLAVFGVLAGLLSGTGEEIGWRGLLFPELKKLFSFNQATLITGAVWTLWHLPLILFADYINAGIPRWYGAIMFTLMVTGLNFAFSWLRNASGSFWPAALLHASHNLFIQTIFTPLTLQNDITPYIIDEFGVGLALAGLVLALVFWQRKKTPQSAAA</sequence>
<feature type="domain" description="CAAX prenyl protease 2/Lysostaphin resistance protein A-like" evidence="2">
    <location>
        <begin position="131"/>
        <end position="236"/>
    </location>
</feature>
<comment type="caution">
    <text evidence="3">The sequence shown here is derived from an EMBL/GenBank/DDBJ whole genome shotgun (WGS) entry which is preliminary data.</text>
</comment>
<keyword evidence="3" id="KW-0645">Protease</keyword>
<reference evidence="3 4" key="1">
    <citation type="submission" date="2018-08" db="EMBL/GenBank/DDBJ databases">
        <title>Genomic Encyclopedia of Type Strains, Phase IV (KMG-IV): sequencing the most valuable type-strain genomes for metagenomic binning, comparative biology and taxonomic classification.</title>
        <authorList>
            <person name="Goeker M."/>
        </authorList>
    </citation>
    <scope>NUCLEOTIDE SEQUENCE [LARGE SCALE GENOMIC DNA]</scope>
    <source>
        <strain evidence="3 4">DSM 23923</strain>
    </source>
</reference>
<feature type="transmembrane region" description="Helical" evidence="1">
    <location>
        <begin position="121"/>
        <end position="141"/>
    </location>
</feature>
<feature type="transmembrane region" description="Helical" evidence="1">
    <location>
        <begin position="162"/>
        <end position="184"/>
    </location>
</feature>
<organism evidence="3 4">
    <name type="scientific">Pelolinea submarina</name>
    <dbReference type="NCBI Taxonomy" id="913107"/>
    <lineage>
        <taxon>Bacteria</taxon>
        <taxon>Bacillati</taxon>
        <taxon>Chloroflexota</taxon>
        <taxon>Anaerolineae</taxon>
        <taxon>Anaerolineales</taxon>
        <taxon>Anaerolineaceae</taxon>
        <taxon>Pelolinea</taxon>
    </lineage>
</organism>
<keyword evidence="1" id="KW-0812">Transmembrane</keyword>
<feature type="transmembrane region" description="Helical" evidence="1">
    <location>
        <begin position="253"/>
        <end position="274"/>
    </location>
</feature>
<name>A0A347ZSM0_9CHLR</name>
<dbReference type="PANTHER" id="PTHR35797:SF1">
    <property type="entry name" value="PROTEASE"/>
    <property type="match status" value="1"/>
</dbReference>
<gene>
    <name evidence="3" type="ORF">DFR64_1002</name>
</gene>
<feature type="transmembrane region" description="Helical" evidence="1">
    <location>
        <begin position="223"/>
        <end position="241"/>
    </location>
</feature>
<keyword evidence="1" id="KW-0472">Membrane</keyword>
<dbReference type="GO" id="GO:0006508">
    <property type="term" value="P:proteolysis"/>
    <property type="evidence" value="ECO:0007669"/>
    <property type="project" value="UniProtKB-KW"/>
</dbReference>
<dbReference type="InterPro" id="IPR003675">
    <property type="entry name" value="Rce1/LyrA-like_dom"/>
</dbReference>
<accession>A0A347ZSM0</accession>
<dbReference type="GO" id="GO:0004175">
    <property type="term" value="F:endopeptidase activity"/>
    <property type="evidence" value="ECO:0007669"/>
    <property type="project" value="UniProtKB-ARBA"/>
</dbReference>
<dbReference type="EMBL" id="QUMS01000001">
    <property type="protein sequence ID" value="REG11127.1"/>
    <property type="molecule type" value="Genomic_DNA"/>
</dbReference>
<dbReference type="Pfam" id="PF02517">
    <property type="entry name" value="Rce1-like"/>
    <property type="match status" value="1"/>
</dbReference>
<dbReference type="RefSeq" id="WP_116224268.1">
    <property type="nucleotide sequence ID" value="NZ_AP018437.1"/>
</dbReference>
<feature type="transmembrane region" description="Helical" evidence="1">
    <location>
        <begin position="33"/>
        <end position="54"/>
    </location>
</feature>
<protein>
    <submittedName>
        <fullName evidence="3">CAAX prenyl protease-like protein</fullName>
    </submittedName>
</protein>
<feature type="transmembrane region" description="Helical" evidence="1">
    <location>
        <begin position="9"/>
        <end position="27"/>
    </location>
</feature>
<dbReference type="AlphaFoldDB" id="A0A347ZSM0"/>
<keyword evidence="4" id="KW-1185">Reference proteome</keyword>
<evidence type="ECO:0000313" key="3">
    <source>
        <dbReference type="EMBL" id="REG11127.1"/>
    </source>
</evidence>
<feature type="transmembrane region" description="Helical" evidence="1">
    <location>
        <begin position="196"/>
        <end position="216"/>
    </location>
</feature>
<dbReference type="Proteomes" id="UP000256388">
    <property type="component" value="Unassembled WGS sequence"/>
</dbReference>
<proteinExistence type="predicted"/>